<dbReference type="Pfam" id="PF18405">
    <property type="entry name" value="SLC25_like"/>
    <property type="match status" value="1"/>
</dbReference>
<dbReference type="RefSeq" id="WP_035891561.1">
    <property type="nucleotide sequence ID" value="NZ_JNCF01000095.1"/>
</dbReference>
<dbReference type="EMBL" id="JNCF01000095">
    <property type="protein sequence ID" value="KGP62201.1"/>
    <property type="molecule type" value="Genomic_DNA"/>
</dbReference>
<organism evidence="1 2">
    <name type="scientific">Legionella norrlandica</name>
    <dbReference type="NCBI Taxonomy" id="1498499"/>
    <lineage>
        <taxon>Bacteria</taxon>
        <taxon>Pseudomonadati</taxon>
        <taxon>Pseudomonadota</taxon>
        <taxon>Gammaproteobacteria</taxon>
        <taxon>Legionellales</taxon>
        <taxon>Legionellaceae</taxon>
        <taxon>Legionella</taxon>
    </lineage>
</organism>
<dbReference type="OrthoDB" id="5637673at2"/>
<dbReference type="AlphaFoldDB" id="A0A0A2SR54"/>
<evidence type="ECO:0008006" key="3">
    <source>
        <dbReference type="Google" id="ProtNLM"/>
    </source>
</evidence>
<dbReference type="Proteomes" id="UP000054422">
    <property type="component" value="Unassembled WGS sequence"/>
</dbReference>
<name>A0A0A2SR54_9GAMM</name>
<evidence type="ECO:0000313" key="2">
    <source>
        <dbReference type="Proteomes" id="UP000054422"/>
    </source>
</evidence>
<evidence type="ECO:0000313" key="1">
    <source>
        <dbReference type="EMBL" id="KGP62201.1"/>
    </source>
</evidence>
<gene>
    <name evidence="1" type="ORF">EP47_13890</name>
</gene>
<comment type="caution">
    <text evidence="1">The sequence shown here is derived from an EMBL/GenBank/DDBJ whole genome shotgun (WGS) entry which is preliminary data.</text>
</comment>
<reference evidence="1 2" key="1">
    <citation type="submission" date="2014-05" db="EMBL/GenBank/DDBJ databases">
        <authorList>
            <person name="Rizzardi K."/>
            <person name="Winiecka-Krusnell J."/>
            <person name="Ramliden M."/>
            <person name="Alm E."/>
            <person name="Andersson S."/>
            <person name="Byfors S."/>
        </authorList>
    </citation>
    <scope>NUCLEOTIDE SEQUENCE [LARGE SCALE GENOMIC DNA]</scope>
    <source>
        <strain evidence="1 2">LEGN</strain>
    </source>
</reference>
<keyword evidence="2" id="KW-1185">Reference proteome</keyword>
<dbReference type="STRING" id="1498499.EP47_13890"/>
<protein>
    <recommendedName>
        <fullName evidence="3">Periplasmic ligand-binding sensor domain protein</fullName>
    </recommendedName>
</protein>
<accession>A0A0A2SR54</accession>
<dbReference type="InterPro" id="IPR041000">
    <property type="entry name" value="Serine_protease"/>
</dbReference>
<proteinExistence type="predicted"/>
<sequence length="317" mass="34715">MQERREKSGGQLSNQTPSFTVYDLSNITFKTAIISFSVSTVTQPFNALLTRMQHSAGTPTGLNGGLFRGLYRGFIPAVIAGQQRGAVAVTHKQTNRGTEEEEIPMHQRYLGTLLFSQADLVVSNGLGSKAKLQNVGIITSENFKWSIPNWWKLTKVNWGSRSIAGIFNFAFLGIAGDYVSGFYKFDTPIYNKILGGATSGVIATMLTTIPNGYADKKLLTSKMENGHLLTTSTFTMFGKVKSHVQNIGIRQAVYSYVVGNYLKEVAARSIPTALTFGIIFGVDHLMGDEPLKRIWPGRKAADEVKPESSIQSPSSKM</sequence>